<reference evidence="3" key="1">
    <citation type="submission" date="2022-07" db="EMBL/GenBank/DDBJ databases">
        <title>Genome Sequence of Leucocoprinus birnbaumii.</title>
        <authorList>
            <person name="Buettner E."/>
        </authorList>
    </citation>
    <scope>NUCLEOTIDE SEQUENCE</scope>
    <source>
        <strain evidence="3">VT141</strain>
    </source>
</reference>
<accession>A0AAD5VYD2</accession>
<feature type="compositionally biased region" description="Polar residues" evidence="1">
    <location>
        <begin position="368"/>
        <end position="381"/>
    </location>
</feature>
<keyword evidence="2" id="KW-1133">Transmembrane helix</keyword>
<evidence type="ECO:0000256" key="2">
    <source>
        <dbReference type="SAM" id="Phobius"/>
    </source>
</evidence>
<feature type="transmembrane region" description="Helical" evidence="2">
    <location>
        <begin position="92"/>
        <end position="119"/>
    </location>
</feature>
<keyword evidence="2" id="KW-0472">Membrane</keyword>
<comment type="caution">
    <text evidence="3">The sequence shown here is derived from an EMBL/GenBank/DDBJ whole genome shotgun (WGS) entry which is preliminary data.</text>
</comment>
<feature type="compositionally biased region" description="Polar residues" evidence="1">
    <location>
        <begin position="1"/>
        <end position="10"/>
    </location>
</feature>
<feature type="compositionally biased region" description="Basic and acidic residues" evidence="1">
    <location>
        <begin position="388"/>
        <end position="400"/>
    </location>
</feature>
<evidence type="ECO:0000313" key="4">
    <source>
        <dbReference type="Proteomes" id="UP001213000"/>
    </source>
</evidence>
<feature type="region of interest" description="Disordered" evidence="1">
    <location>
        <begin position="351"/>
        <end position="432"/>
    </location>
</feature>
<dbReference type="AlphaFoldDB" id="A0AAD5VYD2"/>
<proteinExistence type="predicted"/>
<gene>
    <name evidence="3" type="ORF">NP233_g4454</name>
</gene>
<feature type="region of interest" description="Disordered" evidence="1">
    <location>
        <begin position="297"/>
        <end position="318"/>
    </location>
</feature>
<evidence type="ECO:0000313" key="3">
    <source>
        <dbReference type="EMBL" id="KAJ3570364.1"/>
    </source>
</evidence>
<sequence>MSTSPTNSPEDANVRRVRSMGDIPQQPNPTASLPRRTTHSGPLPDPFNPRPITQVEENTFFEQARNLNVSRLDRLLAHLGLGRMAMQPRKAYAALLWSFVWSFAQIAVIVTLVALSGAVFKDATRQTLRSELVACDRPLGVWACLWIARVMISTALSYWEYLRELEAMEHFISGALCWLGEETERRPFLAPMNPDGINRFGNKVFWNILLICLGRHPIQNPHVIKPDIEKIPKALVDKIPLVMYIPPPPEGSEFKSTSPKIITHPHTYPPAGIAKPVTKPKPRFRFLKPKTKSKDIPIISDNLPADVEKSPGSGQPLTWSDYWEDSEYPFVVLEGNRAACAICLLDFEEPKRKPGLEHPLGSEKETGSDPTVTKPTPVESTVTEDDGDSKNDKPAQDEKKSKKSSTDQPVEEVRTSTTGITLEARSAGPSALQLEDAGEEAQPLRLLTCGHVFHVENMPRPMVN</sequence>
<dbReference type="Proteomes" id="UP001213000">
    <property type="component" value="Unassembled WGS sequence"/>
</dbReference>
<keyword evidence="2" id="KW-0812">Transmembrane</keyword>
<evidence type="ECO:0000256" key="1">
    <source>
        <dbReference type="SAM" id="MobiDB-lite"/>
    </source>
</evidence>
<name>A0AAD5VYD2_9AGAR</name>
<feature type="compositionally biased region" description="Basic and acidic residues" evidence="1">
    <location>
        <begin position="351"/>
        <end position="367"/>
    </location>
</feature>
<feature type="region of interest" description="Disordered" evidence="1">
    <location>
        <begin position="1"/>
        <end position="49"/>
    </location>
</feature>
<protein>
    <submittedName>
        <fullName evidence="3">Uncharacterized protein</fullName>
    </submittedName>
</protein>
<keyword evidence="4" id="KW-1185">Reference proteome</keyword>
<organism evidence="3 4">
    <name type="scientific">Leucocoprinus birnbaumii</name>
    <dbReference type="NCBI Taxonomy" id="56174"/>
    <lineage>
        <taxon>Eukaryota</taxon>
        <taxon>Fungi</taxon>
        <taxon>Dikarya</taxon>
        <taxon>Basidiomycota</taxon>
        <taxon>Agaricomycotina</taxon>
        <taxon>Agaricomycetes</taxon>
        <taxon>Agaricomycetidae</taxon>
        <taxon>Agaricales</taxon>
        <taxon>Agaricineae</taxon>
        <taxon>Agaricaceae</taxon>
        <taxon>Leucocoprinus</taxon>
    </lineage>
</organism>
<dbReference type="EMBL" id="JANIEX010000241">
    <property type="protein sequence ID" value="KAJ3570364.1"/>
    <property type="molecule type" value="Genomic_DNA"/>
</dbReference>